<dbReference type="GO" id="GO:0001671">
    <property type="term" value="F:ATPase activator activity"/>
    <property type="evidence" value="ECO:0007669"/>
    <property type="project" value="TreeGrafter"/>
</dbReference>
<keyword evidence="5 6" id="KW-0472">Membrane</keyword>
<evidence type="ECO:0000313" key="9">
    <source>
        <dbReference type="EMBL" id="VEN48636.1"/>
    </source>
</evidence>
<comment type="similarity">
    <text evidence="2">Belongs to the vacuolar ATPase subunit S1 family.</text>
</comment>
<keyword evidence="4 6" id="KW-1133">Transmembrane helix</keyword>
<dbReference type="GO" id="GO:0033176">
    <property type="term" value="C:proton-transporting V-type ATPase complex"/>
    <property type="evidence" value="ECO:0007669"/>
    <property type="project" value="TreeGrafter"/>
</dbReference>
<dbReference type="AlphaFoldDB" id="A0A653CMY6"/>
<proteinExistence type="inferred from homology"/>
<feature type="domain" description="V-type proton ATPase subunit S1/VOA1 transmembrane" evidence="8">
    <location>
        <begin position="210"/>
        <end position="248"/>
    </location>
</feature>
<feature type="non-terminal residue" evidence="9">
    <location>
        <position position="1"/>
    </location>
</feature>
<evidence type="ECO:0000313" key="10">
    <source>
        <dbReference type="Proteomes" id="UP000410492"/>
    </source>
</evidence>
<evidence type="ECO:0000256" key="1">
    <source>
        <dbReference type="ARBA" id="ARBA00004167"/>
    </source>
</evidence>
<accession>A0A653CMY6</accession>
<comment type="subcellular location">
    <subcellularLocation>
        <location evidence="1">Membrane</location>
        <topology evidence="1">Single-pass membrane protein</topology>
    </subcellularLocation>
</comment>
<evidence type="ECO:0000256" key="4">
    <source>
        <dbReference type="ARBA" id="ARBA00022989"/>
    </source>
</evidence>
<dbReference type="PANTHER" id="PTHR12471:SF4">
    <property type="entry name" value="AGAP001624-PA"/>
    <property type="match status" value="1"/>
</dbReference>
<protein>
    <recommendedName>
        <fullName evidence="11">Vacuolar ATP synthase subunit S1</fullName>
    </recommendedName>
</protein>
<organism evidence="9 10">
    <name type="scientific">Callosobruchus maculatus</name>
    <name type="common">Southern cowpea weevil</name>
    <name type="synonym">Pulse bruchid</name>
    <dbReference type="NCBI Taxonomy" id="64391"/>
    <lineage>
        <taxon>Eukaryota</taxon>
        <taxon>Metazoa</taxon>
        <taxon>Ecdysozoa</taxon>
        <taxon>Arthropoda</taxon>
        <taxon>Hexapoda</taxon>
        <taxon>Insecta</taxon>
        <taxon>Pterygota</taxon>
        <taxon>Neoptera</taxon>
        <taxon>Endopterygota</taxon>
        <taxon>Coleoptera</taxon>
        <taxon>Polyphaga</taxon>
        <taxon>Cucujiformia</taxon>
        <taxon>Chrysomeloidea</taxon>
        <taxon>Chrysomelidae</taxon>
        <taxon>Bruchinae</taxon>
        <taxon>Bruchini</taxon>
        <taxon>Callosobruchus</taxon>
    </lineage>
</organism>
<evidence type="ECO:0008006" key="11">
    <source>
        <dbReference type="Google" id="ProtNLM"/>
    </source>
</evidence>
<dbReference type="OrthoDB" id="9985059at2759"/>
<dbReference type="InterPro" id="IPR046755">
    <property type="entry name" value="VAS1_LD"/>
</dbReference>
<evidence type="ECO:0000259" key="7">
    <source>
        <dbReference type="Pfam" id="PF05827"/>
    </source>
</evidence>
<dbReference type="Gene3D" id="2.40.160.110">
    <property type="match status" value="1"/>
</dbReference>
<sequence>ICISDLLGNVNLDIQKIKKVLNGSKSDNVLSAIITPTIRRPKREAEEPSAIQEKFDGSSKPIIYRAQNTNNKLYALLYSSKPLMFRRNDSDGFPELHLGKTNDDMVIYDTRLNVMVIPMETTGKVTLRFSFSKVNGYWYMSSVKVTDTNTNKEYNLTTDEDIMAPEYFSYHCNGFSVFSDGNGTELYIYDIQVQIDSRDGKFGDVNDCVTFTTAPIWSGLFVTTIMGIGLIIALTAILDIKTMDKFDNHKTKNLAITVIE</sequence>
<feature type="domain" description="V-type proton ATPase subunit S1 luminal" evidence="7">
    <location>
        <begin position="123"/>
        <end position="195"/>
    </location>
</feature>
<name>A0A653CMY6_CALMS</name>
<dbReference type="InterPro" id="IPR046756">
    <property type="entry name" value="VAS1/VOA1_TM"/>
</dbReference>
<feature type="transmembrane region" description="Helical" evidence="6">
    <location>
        <begin position="216"/>
        <end position="240"/>
    </location>
</feature>
<keyword evidence="3 6" id="KW-0812">Transmembrane</keyword>
<reference evidence="9 10" key="1">
    <citation type="submission" date="2019-01" db="EMBL/GenBank/DDBJ databases">
        <authorList>
            <person name="Sayadi A."/>
        </authorList>
    </citation>
    <scope>NUCLEOTIDE SEQUENCE [LARGE SCALE GENOMIC DNA]</scope>
</reference>
<evidence type="ECO:0000256" key="6">
    <source>
        <dbReference type="SAM" id="Phobius"/>
    </source>
</evidence>
<dbReference type="EMBL" id="CAACVG010008131">
    <property type="protein sequence ID" value="VEN48636.1"/>
    <property type="molecule type" value="Genomic_DNA"/>
</dbReference>
<dbReference type="InterPro" id="IPR008388">
    <property type="entry name" value="Ac45_acc_su"/>
</dbReference>
<evidence type="ECO:0000259" key="8">
    <source>
        <dbReference type="Pfam" id="PF20520"/>
    </source>
</evidence>
<dbReference type="Pfam" id="PF05827">
    <property type="entry name" value="VAS1_LD"/>
    <property type="match status" value="1"/>
</dbReference>
<evidence type="ECO:0000256" key="2">
    <source>
        <dbReference type="ARBA" id="ARBA00009037"/>
    </source>
</evidence>
<dbReference type="Pfam" id="PF20520">
    <property type="entry name" value="Ac45-VOA1_TM"/>
    <property type="match status" value="1"/>
</dbReference>
<keyword evidence="10" id="KW-1185">Reference proteome</keyword>
<dbReference type="PANTHER" id="PTHR12471">
    <property type="entry name" value="VACUOLAR ATP SYNTHASE SUBUNIT S1"/>
    <property type="match status" value="1"/>
</dbReference>
<gene>
    <name evidence="9" type="ORF">CALMAC_LOCUS10010</name>
</gene>
<evidence type="ECO:0000256" key="5">
    <source>
        <dbReference type="ARBA" id="ARBA00023136"/>
    </source>
</evidence>
<dbReference type="GO" id="GO:0030641">
    <property type="term" value="P:regulation of cellular pH"/>
    <property type="evidence" value="ECO:0007669"/>
    <property type="project" value="TreeGrafter"/>
</dbReference>
<evidence type="ECO:0000256" key="3">
    <source>
        <dbReference type="ARBA" id="ARBA00022692"/>
    </source>
</evidence>
<dbReference type="Proteomes" id="UP000410492">
    <property type="component" value="Unassembled WGS sequence"/>
</dbReference>